<feature type="region of interest" description="Disordered" evidence="1">
    <location>
        <begin position="51"/>
        <end position="113"/>
    </location>
</feature>
<protein>
    <submittedName>
        <fullName evidence="2">Uncharacterized protein</fullName>
    </submittedName>
</protein>
<organism evidence="2 3">
    <name type="scientific">Falsigemmobacter intermedius</name>
    <dbReference type="NCBI Taxonomy" id="1553448"/>
    <lineage>
        <taxon>Bacteria</taxon>
        <taxon>Pseudomonadati</taxon>
        <taxon>Pseudomonadota</taxon>
        <taxon>Alphaproteobacteria</taxon>
        <taxon>Rhodobacterales</taxon>
        <taxon>Paracoccaceae</taxon>
        <taxon>Falsigemmobacter</taxon>
    </lineage>
</organism>
<comment type="caution">
    <text evidence="2">The sequence shown here is derived from an EMBL/GenBank/DDBJ whole genome shotgun (WGS) entry which is preliminary data.</text>
</comment>
<name>A0A3S3UDH1_9RHOB</name>
<accession>A0A3S3UDH1</accession>
<evidence type="ECO:0000313" key="3">
    <source>
        <dbReference type="Proteomes" id="UP000287168"/>
    </source>
</evidence>
<feature type="compositionally biased region" description="Low complexity" evidence="1">
    <location>
        <begin position="88"/>
        <end position="97"/>
    </location>
</feature>
<dbReference type="RefSeq" id="WP_128488066.1">
    <property type="nucleotide sequence ID" value="NZ_JBHLXB010000017.1"/>
</dbReference>
<dbReference type="EMBL" id="SBLC01000009">
    <property type="protein sequence ID" value="RWY41726.1"/>
    <property type="molecule type" value="Genomic_DNA"/>
</dbReference>
<evidence type="ECO:0000313" key="2">
    <source>
        <dbReference type="EMBL" id="RWY41726.1"/>
    </source>
</evidence>
<dbReference type="Proteomes" id="UP000287168">
    <property type="component" value="Unassembled WGS sequence"/>
</dbReference>
<proteinExistence type="predicted"/>
<gene>
    <name evidence="2" type="ORF">EP867_08300</name>
</gene>
<evidence type="ECO:0000256" key="1">
    <source>
        <dbReference type="SAM" id="MobiDB-lite"/>
    </source>
</evidence>
<reference evidence="2 3" key="1">
    <citation type="journal article" date="2015" name="Int. J. Syst. Evol. Microbiol.">
        <title>Gemmobacter intermedius sp. nov., isolated from a white stork (Ciconia ciconia).</title>
        <authorList>
            <person name="Kampfer P."/>
            <person name="Jerzak L."/>
            <person name="Wilharm G."/>
            <person name="Golke J."/>
            <person name="Busse H.J."/>
            <person name="Glaeser S.P."/>
        </authorList>
    </citation>
    <scope>NUCLEOTIDE SEQUENCE [LARGE SCALE GENOMIC DNA]</scope>
    <source>
        <strain evidence="2 3">119/4</strain>
    </source>
</reference>
<keyword evidence="3" id="KW-1185">Reference proteome</keyword>
<dbReference type="AlphaFoldDB" id="A0A3S3UDH1"/>
<sequence>MAHSHFAAPRPLRAKDLDPLLTELTAISRQAEDIQHRIAVLQAGGVLLRPGWPTRRVTPIDDPLPSSPEAEDQTPAGLSEEGSSQDPSAEATATESSGALADTEGSQAEEDPLTLILRIAGDLEELRSRDDAPSAAELQIRAIRDRIARSAALSAAYLPEASASI</sequence>